<evidence type="ECO:0000256" key="6">
    <source>
        <dbReference type="SAM" id="Phobius"/>
    </source>
</evidence>
<dbReference type="AlphaFoldDB" id="A0A1V4IB52"/>
<dbReference type="RefSeq" id="WP_079410696.1">
    <property type="nucleotide sequence ID" value="NZ_MZGW01000001.1"/>
</dbReference>
<name>A0A1V4IB52_9FIRM</name>
<keyword evidence="5 6" id="KW-0472">Membrane</keyword>
<dbReference type="STRING" id="29349.CLOTH_03830"/>
<gene>
    <name evidence="7" type="ORF">CLOTH_03830</name>
</gene>
<protein>
    <recommendedName>
        <fullName evidence="9">Flagellar biosynthesis protein, FliO</fullName>
    </recommendedName>
</protein>
<accession>A0A1V4IB52</accession>
<sequence>MDFLYTVFKAISYLCIFFIVLYLVQLTSKYVINKNNSMMKNRKIKIIERLYLGKDKEIALIKYKDKEYMIGISTNGFCNIDILNTEDDSNE</sequence>
<reference evidence="7 8" key="1">
    <citation type="submission" date="2017-03" db="EMBL/GenBank/DDBJ databases">
        <title>Genome sequence of Clostridium thermoalcaliphilum DSM 7309.</title>
        <authorList>
            <person name="Poehlein A."/>
            <person name="Daniel R."/>
        </authorList>
    </citation>
    <scope>NUCLEOTIDE SEQUENCE [LARGE SCALE GENOMIC DNA]</scope>
    <source>
        <strain evidence="7 8">DSM 7309</strain>
    </source>
</reference>
<organism evidence="7 8">
    <name type="scientific">Alkalithermobacter paradoxus</name>
    <dbReference type="NCBI Taxonomy" id="29349"/>
    <lineage>
        <taxon>Bacteria</taxon>
        <taxon>Bacillati</taxon>
        <taxon>Bacillota</taxon>
        <taxon>Clostridia</taxon>
        <taxon>Peptostreptococcales</taxon>
        <taxon>Tepidibacteraceae</taxon>
        <taxon>Alkalithermobacter</taxon>
    </lineage>
</organism>
<proteinExistence type="predicted"/>
<dbReference type="GO" id="GO:0016020">
    <property type="term" value="C:membrane"/>
    <property type="evidence" value="ECO:0007669"/>
    <property type="project" value="InterPro"/>
</dbReference>
<dbReference type="Proteomes" id="UP000190140">
    <property type="component" value="Unassembled WGS sequence"/>
</dbReference>
<keyword evidence="8" id="KW-1185">Reference proteome</keyword>
<evidence type="ECO:0000313" key="7">
    <source>
        <dbReference type="EMBL" id="OPJ57100.1"/>
    </source>
</evidence>
<comment type="caution">
    <text evidence="7">The sequence shown here is derived from an EMBL/GenBank/DDBJ whole genome shotgun (WGS) entry which is preliminary data.</text>
</comment>
<comment type="subcellular location">
    <subcellularLocation>
        <location evidence="1">Cell membrane</location>
    </subcellularLocation>
</comment>
<evidence type="ECO:0000256" key="5">
    <source>
        <dbReference type="ARBA" id="ARBA00023136"/>
    </source>
</evidence>
<dbReference type="GO" id="GO:0044781">
    <property type="term" value="P:bacterial-type flagellum organization"/>
    <property type="evidence" value="ECO:0007669"/>
    <property type="project" value="InterPro"/>
</dbReference>
<evidence type="ECO:0000256" key="3">
    <source>
        <dbReference type="ARBA" id="ARBA00022692"/>
    </source>
</evidence>
<feature type="transmembrane region" description="Helical" evidence="6">
    <location>
        <begin position="6"/>
        <end position="32"/>
    </location>
</feature>
<dbReference type="EMBL" id="MZGW01000001">
    <property type="protein sequence ID" value="OPJ57100.1"/>
    <property type="molecule type" value="Genomic_DNA"/>
</dbReference>
<dbReference type="Pfam" id="PF04347">
    <property type="entry name" value="FliO"/>
    <property type="match status" value="1"/>
</dbReference>
<dbReference type="InterPro" id="IPR022781">
    <property type="entry name" value="Flagellar_biosynth_FliO"/>
</dbReference>
<evidence type="ECO:0008006" key="9">
    <source>
        <dbReference type="Google" id="ProtNLM"/>
    </source>
</evidence>
<evidence type="ECO:0000256" key="1">
    <source>
        <dbReference type="ARBA" id="ARBA00004236"/>
    </source>
</evidence>
<evidence type="ECO:0000313" key="8">
    <source>
        <dbReference type="Proteomes" id="UP000190140"/>
    </source>
</evidence>
<evidence type="ECO:0000256" key="2">
    <source>
        <dbReference type="ARBA" id="ARBA00022475"/>
    </source>
</evidence>
<keyword evidence="3 6" id="KW-0812">Transmembrane</keyword>
<keyword evidence="4 6" id="KW-1133">Transmembrane helix</keyword>
<evidence type="ECO:0000256" key="4">
    <source>
        <dbReference type="ARBA" id="ARBA00022989"/>
    </source>
</evidence>
<keyword evidence="2" id="KW-1003">Cell membrane</keyword>